<name>A0A375HYF5_9ACTN</name>
<dbReference type="GO" id="GO:0070042">
    <property type="term" value="F:rRNA (uridine-N3-)-methyltransferase activity"/>
    <property type="evidence" value="ECO:0007669"/>
    <property type="project" value="TreeGrafter"/>
</dbReference>
<dbReference type="PANTHER" id="PTHR30027">
    <property type="entry name" value="RIBOSOMAL RNA SMALL SUBUNIT METHYLTRANSFERASE E"/>
    <property type="match status" value="1"/>
</dbReference>
<dbReference type="GO" id="GO:0005737">
    <property type="term" value="C:cytoplasm"/>
    <property type="evidence" value="ECO:0007669"/>
    <property type="project" value="UniProtKB-SubCell"/>
</dbReference>
<comment type="similarity">
    <text evidence="2 12">Belongs to the RNA methyltransferase RsmE family.</text>
</comment>
<dbReference type="Pfam" id="PF04452">
    <property type="entry name" value="Methyltrans_RNA"/>
    <property type="match status" value="1"/>
</dbReference>
<evidence type="ECO:0000256" key="10">
    <source>
        <dbReference type="ARBA" id="ARBA00025699"/>
    </source>
</evidence>
<protein>
    <recommendedName>
        <fullName evidence="4 12">Ribosomal RNA small subunit methyltransferase E</fullName>
        <ecNumber evidence="3 12">2.1.1.193</ecNumber>
    </recommendedName>
</protein>
<dbReference type="AlphaFoldDB" id="A0A375HYF5"/>
<dbReference type="GO" id="GO:0070475">
    <property type="term" value="P:rRNA base methylation"/>
    <property type="evidence" value="ECO:0007669"/>
    <property type="project" value="TreeGrafter"/>
</dbReference>
<dbReference type="RefSeq" id="WP_119714752.1">
    <property type="nucleotide sequence ID" value="NZ_OMOH01000002.1"/>
</dbReference>
<comment type="catalytic activity">
    <reaction evidence="11 12">
        <text>uridine(1498) in 16S rRNA + S-adenosyl-L-methionine = N(3)-methyluridine(1498) in 16S rRNA + S-adenosyl-L-homocysteine + H(+)</text>
        <dbReference type="Rhea" id="RHEA:42920"/>
        <dbReference type="Rhea" id="RHEA-COMP:10283"/>
        <dbReference type="Rhea" id="RHEA-COMP:10284"/>
        <dbReference type="ChEBI" id="CHEBI:15378"/>
        <dbReference type="ChEBI" id="CHEBI:57856"/>
        <dbReference type="ChEBI" id="CHEBI:59789"/>
        <dbReference type="ChEBI" id="CHEBI:65315"/>
        <dbReference type="ChEBI" id="CHEBI:74502"/>
        <dbReference type="EC" id="2.1.1.193"/>
    </reaction>
</comment>
<dbReference type="Gene3D" id="3.40.1280.10">
    <property type="match status" value="1"/>
</dbReference>
<evidence type="ECO:0000256" key="4">
    <source>
        <dbReference type="ARBA" id="ARBA00013673"/>
    </source>
</evidence>
<evidence type="ECO:0000313" key="15">
    <source>
        <dbReference type="EMBL" id="SPF67531.1"/>
    </source>
</evidence>
<dbReference type="NCBIfam" id="TIGR00046">
    <property type="entry name" value="RsmE family RNA methyltransferase"/>
    <property type="match status" value="1"/>
</dbReference>
<evidence type="ECO:0000256" key="1">
    <source>
        <dbReference type="ARBA" id="ARBA00004496"/>
    </source>
</evidence>
<gene>
    <name evidence="15" type="ORF">PROPJV5_0485</name>
</gene>
<evidence type="ECO:0000256" key="2">
    <source>
        <dbReference type="ARBA" id="ARBA00005528"/>
    </source>
</evidence>
<dbReference type="EC" id="2.1.1.193" evidence="3 12"/>
<evidence type="ECO:0000313" key="16">
    <source>
        <dbReference type="Proteomes" id="UP000265962"/>
    </source>
</evidence>
<evidence type="ECO:0000259" key="14">
    <source>
        <dbReference type="Pfam" id="PF20260"/>
    </source>
</evidence>
<dbReference type="SUPFAM" id="SSF88697">
    <property type="entry name" value="PUA domain-like"/>
    <property type="match status" value="1"/>
</dbReference>
<dbReference type="OrthoDB" id="9808126at2"/>
<feature type="domain" description="Ribosomal RNA small subunit methyltransferase E PUA-like" evidence="14">
    <location>
        <begin position="26"/>
        <end position="69"/>
    </location>
</feature>
<dbReference type="NCBIfam" id="NF008693">
    <property type="entry name" value="PRK11713.2-3"/>
    <property type="match status" value="1"/>
</dbReference>
<keyword evidence="6 12" id="KW-0698">rRNA processing</keyword>
<dbReference type="InterPro" id="IPR046887">
    <property type="entry name" value="RsmE_PUA-like"/>
</dbReference>
<evidence type="ECO:0000256" key="6">
    <source>
        <dbReference type="ARBA" id="ARBA00022552"/>
    </source>
</evidence>
<accession>A0A375HYF5</accession>
<dbReference type="InterPro" id="IPR015947">
    <property type="entry name" value="PUA-like_sf"/>
</dbReference>
<dbReference type="CDD" id="cd18084">
    <property type="entry name" value="RsmE-like"/>
    <property type="match status" value="1"/>
</dbReference>
<evidence type="ECO:0000256" key="12">
    <source>
        <dbReference type="PIRNR" id="PIRNR015601"/>
    </source>
</evidence>
<reference evidence="16" key="1">
    <citation type="submission" date="2018-02" db="EMBL/GenBank/DDBJ databases">
        <authorList>
            <person name="Hornung B."/>
        </authorList>
    </citation>
    <scope>NUCLEOTIDE SEQUENCE [LARGE SCALE GENOMIC DNA]</scope>
</reference>
<dbReference type="InterPro" id="IPR006700">
    <property type="entry name" value="RsmE"/>
</dbReference>
<dbReference type="Gene3D" id="2.40.240.20">
    <property type="entry name" value="Hypothetical PUA domain-like, domain 1"/>
    <property type="match status" value="1"/>
</dbReference>
<proteinExistence type="inferred from homology"/>
<evidence type="ECO:0000256" key="5">
    <source>
        <dbReference type="ARBA" id="ARBA00022490"/>
    </source>
</evidence>
<keyword evidence="9 12" id="KW-0949">S-adenosyl-L-methionine</keyword>
<organism evidence="15 16">
    <name type="scientific">Propionibacterium ruminifibrarum</name>
    <dbReference type="NCBI Taxonomy" id="1962131"/>
    <lineage>
        <taxon>Bacteria</taxon>
        <taxon>Bacillati</taxon>
        <taxon>Actinomycetota</taxon>
        <taxon>Actinomycetes</taxon>
        <taxon>Propionibacteriales</taxon>
        <taxon>Propionibacteriaceae</taxon>
        <taxon>Propionibacterium</taxon>
    </lineage>
</organism>
<evidence type="ECO:0000259" key="13">
    <source>
        <dbReference type="Pfam" id="PF04452"/>
    </source>
</evidence>
<keyword evidence="16" id="KW-1185">Reference proteome</keyword>
<dbReference type="InterPro" id="IPR029028">
    <property type="entry name" value="Alpha/beta_knot_MTases"/>
</dbReference>
<comment type="function">
    <text evidence="10 12">Specifically methylates the N3 position of the uracil ring of uridine 1498 (m3U1498) in 16S rRNA. Acts on the fully assembled 30S ribosomal subunit.</text>
</comment>
<dbReference type="PIRSF" id="PIRSF015601">
    <property type="entry name" value="MTase_slr0722"/>
    <property type="match status" value="1"/>
</dbReference>
<comment type="subcellular location">
    <subcellularLocation>
        <location evidence="1 12">Cytoplasm</location>
    </subcellularLocation>
</comment>
<feature type="domain" description="Ribosomal RNA small subunit methyltransferase E methyltransferase" evidence="13">
    <location>
        <begin position="79"/>
        <end position="238"/>
    </location>
</feature>
<evidence type="ECO:0000256" key="9">
    <source>
        <dbReference type="ARBA" id="ARBA00022691"/>
    </source>
</evidence>
<evidence type="ECO:0000256" key="7">
    <source>
        <dbReference type="ARBA" id="ARBA00022603"/>
    </source>
</evidence>
<keyword evidence="7 12" id="KW-0489">Methyltransferase</keyword>
<evidence type="ECO:0000256" key="8">
    <source>
        <dbReference type="ARBA" id="ARBA00022679"/>
    </source>
</evidence>
<evidence type="ECO:0000256" key="3">
    <source>
        <dbReference type="ARBA" id="ARBA00012328"/>
    </source>
</evidence>
<dbReference type="Proteomes" id="UP000265962">
    <property type="component" value="Unassembled WGS sequence"/>
</dbReference>
<dbReference type="SUPFAM" id="SSF75217">
    <property type="entry name" value="alpha/beta knot"/>
    <property type="match status" value="1"/>
</dbReference>
<evidence type="ECO:0000256" key="11">
    <source>
        <dbReference type="ARBA" id="ARBA00047944"/>
    </source>
</evidence>
<dbReference type="InterPro" id="IPR029026">
    <property type="entry name" value="tRNA_m1G_MTases_N"/>
</dbReference>
<dbReference type="InterPro" id="IPR046886">
    <property type="entry name" value="RsmE_MTase_dom"/>
</dbReference>
<sequence length="244" mass="25026">MTDPLFLADPGDIAAARPGSTITVGGDEGRHAATVRRLRVGESVMLADGAGCGVRGTVTAVGKSTIEVRTAELLRAPADPLEIVAVQALAKGARSDIAIEAMTEMGVGRIVAWQAARSIVRWDAKAARGLAKWRTSATNAAKQSRRLRVPRIELADTGQVAGLLAGADLALVLHEEAAQPLRALPVPASGRVVMVIGPEGGIAPAELEAFTRAGAATVLVSDAVLRTSTAGVVALAQLRALAGR</sequence>
<dbReference type="Pfam" id="PF20260">
    <property type="entry name" value="PUA_4"/>
    <property type="match status" value="1"/>
</dbReference>
<keyword evidence="8 12" id="KW-0808">Transferase</keyword>
<keyword evidence="5 12" id="KW-0963">Cytoplasm</keyword>
<dbReference type="PANTHER" id="PTHR30027:SF3">
    <property type="entry name" value="16S RRNA (URACIL(1498)-N(3))-METHYLTRANSFERASE"/>
    <property type="match status" value="1"/>
</dbReference>
<dbReference type="EMBL" id="OMOH01000002">
    <property type="protein sequence ID" value="SPF67531.1"/>
    <property type="molecule type" value="Genomic_DNA"/>
</dbReference>